<proteinExistence type="predicted"/>
<dbReference type="AlphaFoldDB" id="A0A804M5S0"/>
<accession>A0A804M5S0</accession>
<protein>
    <submittedName>
        <fullName evidence="1">Uncharacterized protein</fullName>
    </submittedName>
</protein>
<reference evidence="1" key="3">
    <citation type="submission" date="2021-05" db="UniProtKB">
        <authorList>
            <consortium name="EnsemblPlants"/>
        </authorList>
    </citation>
    <scope>IDENTIFICATION</scope>
    <source>
        <strain evidence="1">cv. B73</strain>
    </source>
</reference>
<reference evidence="2" key="1">
    <citation type="submission" date="2015-12" db="EMBL/GenBank/DDBJ databases">
        <title>Update maize B73 reference genome by single molecule sequencing technologies.</title>
        <authorList>
            <consortium name="Maize Genome Sequencing Project"/>
            <person name="Ware D."/>
        </authorList>
    </citation>
    <scope>NUCLEOTIDE SEQUENCE [LARGE SCALE GENOMIC DNA]</scope>
    <source>
        <strain evidence="2">cv. B73</strain>
    </source>
</reference>
<evidence type="ECO:0000313" key="2">
    <source>
        <dbReference type="Proteomes" id="UP000007305"/>
    </source>
</evidence>
<dbReference type="Proteomes" id="UP000007305">
    <property type="component" value="Chromosome 1"/>
</dbReference>
<dbReference type="EnsemblPlants" id="Zm00001eb061270_T001">
    <property type="protein sequence ID" value="Zm00001eb061270_P001"/>
    <property type="gene ID" value="Zm00001eb061270"/>
</dbReference>
<dbReference type="Gramene" id="Zm00001eb061270_T001">
    <property type="protein sequence ID" value="Zm00001eb061270_P001"/>
    <property type="gene ID" value="Zm00001eb061270"/>
</dbReference>
<sequence length="126" mass="13140">MEMDPCGRATCQVASKKHAAGPGARGWIWNTASPAACTYRIFTVFGSAGSWVRLRVRVVVNVKAATVTGHGDGRQPPLGIGPERLHRVVHCQAGDLMVVANVGDSRVVLGTASNDGVITLSSSSSI</sequence>
<reference evidence="1" key="2">
    <citation type="submission" date="2019-07" db="EMBL/GenBank/DDBJ databases">
        <authorList>
            <person name="Seetharam A."/>
            <person name="Woodhouse M."/>
            <person name="Cannon E."/>
        </authorList>
    </citation>
    <scope>NUCLEOTIDE SEQUENCE [LARGE SCALE GENOMIC DNA]</scope>
    <source>
        <strain evidence="1">cv. B73</strain>
    </source>
</reference>
<evidence type="ECO:0000313" key="1">
    <source>
        <dbReference type="EnsemblPlants" id="Zm00001eb061270_P001"/>
    </source>
</evidence>
<name>A0A804M5S0_MAIZE</name>
<dbReference type="InParanoid" id="A0A804M5S0"/>
<keyword evidence="2" id="KW-1185">Reference proteome</keyword>
<organism evidence="1 2">
    <name type="scientific">Zea mays</name>
    <name type="common">Maize</name>
    <dbReference type="NCBI Taxonomy" id="4577"/>
    <lineage>
        <taxon>Eukaryota</taxon>
        <taxon>Viridiplantae</taxon>
        <taxon>Streptophyta</taxon>
        <taxon>Embryophyta</taxon>
        <taxon>Tracheophyta</taxon>
        <taxon>Spermatophyta</taxon>
        <taxon>Magnoliopsida</taxon>
        <taxon>Liliopsida</taxon>
        <taxon>Poales</taxon>
        <taxon>Poaceae</taxon>
        <taxon>PACMAD clade</taxon>
        <taxon>Panicoideae</taxon>
        <taxon>Andropogonodae</taxon>
        <taxon>Andropogoneae</taxon>
        <taxon>Tripsacinae</taxon>
        <taxon>Zea</taxon>
    </lineage>
</organism>